<dbReference type="AlphaFoldDB" id="C1FFF5"/>
<sequence>MPAIWRPNVRETLDEDGEVEDTESGGGEVAKQGTKRKRAPPTKGPCEHGVKYLSNCKVCSACPHGRRRSRCKECGGGSICEHGRRRSHCKECGGGSICEHGRQRSQCKECGGSQICEHGRLRSTCKVCRAAN</sequence>
<dbReference type="Proteomes" id="UP000002009">
    <property type="component" value="Chromosome 8"/>
</dbReference>
<dbReference type="GeneID" id="8245455"/>
<name>C1FFF5_MICCC</name>
<evidence type="ECO:0000313" key="3">
    <source>
        <dbReference type="Proteomes" id="UP000002009"/>
    </source>
</evidence>
<proteinExistence type="predicted"/>
<feature type="region of interest" description="Disordered" evidence="1">
    <location>
        <begin position="1"/>
        <end position="45"/>
    </location>
</feature>
<dbReference type="RefSeq" id="XP_002508102.1">
    <property type="nucleotide sequence ID" value="XM_002508056.1"/>
</dbReference>
<dbReference type="OrthoDB" id="200232at2759"/>
<dbReference type="EMBL" id="CP001575">
    <property type="protein sequence ID" value="ACO69360.1"/>
    <property type="molecule type" value="Genomic_DNA"/>
</dbReference>
<reference evidence="2 3" key="1">
    <citation type="journal article" date="2009" name="Science">
        <title>Green evolution and dynamic adaptations revealed by genomes of the marine picoeukaryotes Micromonas.</title>
        <authorList>
            <person name="Worden A.Z."/>
            <person name="Lee J.H."/>
            <person name="Mock T."/>
            <person name="Rouze P."/>
            <person name="Simmons M.P."/>
            <person name="Aerts A.L."/>
            <person name="Allen A.E."/>
            <person name="Cuvelier M.L."/>
            <person name="Derelle E."/>
            <person name="Everett M.V."/>
            <person name="Foulon E."/>
            <person name="Grimwood J."/>
            <person name="Gundlach H."/>
            <person name="Henrissat B."/>
            <person name="Napoli C."/>
            <person name="McDonald S.M."/>
            <person name="Parker M.S."/>
            <person name="Rombauts S."/>
            <person name="Salamov A."/>
            <person name="Von Dassow P."/>
            <person name="Badger J.H."/>
            <person name="Coutinho P.M."/>
            <person name="Demir E."/>
            <person name="Dubchak I."/>
            <person name="Gentemann C."/>
            <person name="Eikrem W."/>
            <person name="Gready J.E."/>
            <person name="John U."/>
            <person name="Lanier W."/>
            <person name="Lindquist E.A."/>
            <person name="Lucas S."/>
            <person name="Mayer K.F."/>
            <person name="Moreau H."/>
            <person name="Not F."/>
            <person name="Otillar R."/>
            <person name="Panaud O."/>
            <person name="Pangilinan J."/>
            <person name="Paulsen I."/>
            <person name="Piegu B."/>
            <person name="Poliakov A."/>
            <person name="Robbens S."/>
            <person name="Schmutz J."/>
            <person name="Toulza E."/>
            <person name="Wyss T."/>
            <person name="Zelensky A."/>
            <person name="Zhou K."/>
            <person name="Armbrust E.V."/>
            <person name="Bhattacharya D."/>
            <person name="Goodenough U.W."/>
            <person name="Van de Peer Y."/>
            <person name="Grigoriev I.V."/>
        </authorList>
    </citation>
    <scope>NUCLEOTIDE SEQUENCE [LARGE SCALE GENOMIC DNA]</scope>
    <source>
        <strain evidence="3">RCC299 / NOUM17</strain>
    </source>
</reference>
<accession>C1FFF5</accession>
<gene>
    <name evidence="2" type="ORF">MICPUN_60497</name>
</gene>
<protein>
    <recommendedName>
        <fullName evidence="4">Cysteine-rich protein with zinc finger</fullName>
    </recommendedName>
</protein>
<keyword evidence="3" id="KW-1185">Reference proteome</keyword>
<dbReference type="KEGG" id="mis:MICPUN_60497"/>
<evidence type="ECO:0000256" key="1">
    <source>
        <dbReference type="SAM" id="MobiDB-lite"/>
    </source>
</evidence>
<dbReference type="InParanoid" id="C1FFF5"/>
<evidence type="ECO:0008006" key="4">
    <source>
        <dbReference type="Google" id="ProtNLM"/>
    </source>
</evidence>
<evidence type="ECO:0000313" key="2">
    <source>
        <dbReference type="EMBL" id="ACO69360.1"/>
    </source>
</evidence>
<feature type="compositionally biased region" description="Acidic residues" evidence="1">
    <location>
        <begin position="13"/>
        <end position="23"/>
    </location>
</feature>
<organism evidence="2 3">
    <name type="scientific">Micromonas commoda (strain RCC299 / NOUM17 / CCMP2709)</name>
    <name type="common">Picoplanktonic green alga</name>
    <dbReference type="NCBI Taxonomy" id="296587"/>
    <lineage>
        <taxon>Eukaryota</taxon>
        <taxon>Viridiplantae</taxon>
        <taxon>Chlorophyta</taxon>
        <taxon>Mamiellophyceae</taxon>
        <taxon>Mamiellales</taxon>
        <taxon>Mamiellaceae</taxon>
        <taxon>Micromonas</taxon>
    </lineage>
</organism>